<dbReference type="Gene3D" id="3.40.630.30">
    <property type="match status" value="1"/>
</dbReference>
<dbReference type="EMBL" id="FPCG01000001">
    <property type="protein sequence ID" value="SFV20248.1"/>
    <property type="molecule type" value="Genomic_DNA"/>
</dbReference>
<dbReference type="Proteomes" id="UP000198881">
    <property type="component" value="Unassembled WGS sequence"/>
</dbReference>
<dbReference type="AlphaFoldDB" id="A0A1I7MEA2"/>
<feature type="domain" description="N-acetyltransferase" evidence="4">
    <location>
        <begin position="21"/>
        <end position="195"/>
    </location>
</feature>
<evidence type="ECO:0000256" key="2">
    <source>
        <dbReference type="ARBA" id="ARBA00023315"/>
    </source>
</evidence>
<dbReference type="Pfam" id="PF13302">
    <property type="entry name" value="Acetyltransf_3"/>
    <property type="match status" value="1"/>
</dbReference>
<dbReference type="InterPro" id="IPR016181">
    <property type="entry name" value="Acyl_CoA_acyltransferase"/>
</dbReference>
<dbReference type="InterPro" id="IPR051531">
    <property type="entry name" value="N-acetyltransferase"/>
</dbReference>
<dbReference type="PANTHER" id="PTHR43792">
    <property type="entry name" value="GNAT FAMILY, PUTATIVE (AFU_ORTHOLOGUE AFUA_3G00765)-RELATED-RELATED"/>
    <property type="match status" value="1"/>
</dbReference>
<dbReference type="GO" id="GO:0005737">
    <property type="term" value="C:cytoplasm"/>
    <property type="evidence" value="ECO:0007669"/>
    <property type="project" value="TreeGrafter"/>
</dbReference>
<dbReference type="STRING" id="574650.SAMN04487966_101264"/>
<dbReference type="InterPro" id="IPR000182">
    <property type="entry name" value="GNAT_dom"/>
</dbReference>
<accession>A0A1I7MEA2</accession>
<dbReference type="GO" id="GO:0008999">
    <property type="term" value="F:protein-N-terminal-alanine acetyltransferase activity"/>
    <property type="evidence" value="ECO:0007669"/>
    <property type="project" value="TreeGrafter"/>
</dbReference>
<evidence type="ECO:0000259" key="4">
    <source>
        <dbReference type="PROSITE" id="PS51186"/>
    </source>
</evidence>
<dbReference type="OrthoDB" id="5242221at2"/>
<dbReference type="PROSITE" id="PS51186">
    <property type="entry name" value="GNAT"/>
    <property type="match status" value="1"/>
</dbReference>
<evidence type="ECO:0000256" key="1">
    <source>
        <dbReference type="ARBA" id="ARBA00022679"/>
    </source>
</evidence>
<comment type="similarity">
    <text evidence="3">Belongs to the acetyltransferase family. RimJ subfamily.</text>
</comment>
<reference evidence="5 6" key="1">
    <citation type="submission" date="2016-10" db="EMBL/GenBank/DDBJ databases">
        <authorList>
            <person name="de Groot N.N."/>
        </authorList>
    </citation>
    <scope>NUCLEOTIDE SEQUENCE [LARGE SCALE GENOMIC DNA]</scope>
    <source>
        <strain evidence="5 6">CGMCC 1.7054</strain>
    </source>
</reference>
<dbReference type="RefSeq" id="WP_091693109.1">
    <property type="nucleotide sequence ID" value="NZ_CAMIGK010000121.1"/>
</dbReference>
<name>A0A1I7MEA2_9MICC</name>
<evidence type="ECO:0000313" key="5">
    <source>
        <dbReference type="EMBL" id="SFV20248.1"/>
    </source>
</evidence>
<evidence type="ECO:0000256" key="3">
    <source>
        <dbReference type="ARBA" id="ARBA00038502"/>
    </source>
</evidence>
<keyword evidence="6" id="KW-1185">Reference proteome</keyword>
<keyword evidence="2" id="KW-0012">Acyltransferase</keyword>
<sequence>MTRLDTLHPHRWPVVLEHGDLVLRPLRRADQIEWESVRHRNREWLGPWDATSPLPHTAPMTFGQMVRKLNRQGRQGVGLPWLICVRTSVGSAPVIAGQLSVSSIVYGSARSAAVGYWIDRDRAGQGLMPTAVALATDYCFQVMGLHRMEINLRPENGPSRRVAEKLGFRLEGLRRDFLHIDGQWRDHDAYAITAPEVPEGLLSRLLERG</sequence>
<dbReference type="PANTHER" id="PTHR43792:SF8">
    <property type="entry name" value="[RIBOSOMAL PROTEIN US5]-ALANINE N-ACETYLTRANSFERASE"/>
    <property type="match status" value="1"/>
</dbReference>
<organism evidence="5 6">
    <name type="scientific">Micrococcus terreus</name>
    <dbReference type="NCBI Taxonomy" id="574650"/>
    <lineage>
        <taxon>Bacteria</taxon>
        <taxon>Bacillati</taxon>
        <taxon>Actinomycetota</taxon>
        <taxon>Actinomycetes</taxon>
        <taxon>Micrococcales</taxon>
        <taxon>Micrococcaceae</taxon>
        <taxon>Micrococcus</taxon>
    </lineage>
</organism>
<gene>
    <name evidence="5" type="ORF">SAMN04487966_101264</name>
</gene>
<proteinExistence type="inferred from homology"/>
<dbReference type="SUPFAM" id="SSF55729">
    <property type="entry name" value="Acyl-CoA N-acyltransferases (Nat)"/>
    <property type="match status" value="1"/>
</dbReference>
<evidence type="ECO:0000313" key="6">
    <source>
        <dbReference type="Proteomes" id="UP000198881"/>
    </source>
</evidence>
<keyword evidence="1 5" id="KW-0808">Transferase</keyword>
<protein>
    <submittedName>
        <fullName evidence="5">Ribosomal-protein-alanine N-acetyltransferase</fullName>
    </submittedName>
</protein>